<gene>
    <name evidence="1" type="ORF">RSDT_0281</name>
</gene>
<dbReference type="EMBL" id="AP017368">
    <property type="protein sequence ID" value="BAV91793.1"/>
    <property type="molecule type" value="Genomic_DNA"/>
</dbReference>
<dbReference type="RefSeq" id="WP_096399326.1">
    <property type="nucleotide sequence ID" value="NZ_AP017368.1"/>
</dbReference>
<dbReference type="OrthoDB" id="5460208at2"/>
<organism evidence="1 2">
    <name type="scientific">Candidatus Desulfovibrio trichonymphae</name>
    <dbReference type="NCBI Taxonomy" id="1725232"/>
    <lineage>
        <taxon>Bacteria</taxon>
        <taxon>Pseudomonadati</taxon>
        <taxon>Thermodesulfobacteriota</taxon>
        <taxon>Desulfovibrionia</taxon>
        <taxon>Desulfovibrionales</taxon>
        <taxon>Desulfovibrionaceae</taxon>
        <taxon>Desulfovibrio</taxon>
    </lineage>
</organism>
<sequence>MSHPQPKTVSRTFRLFCFVLCLFAYSLTTILPLLPVPVTAASAAQTQITATGKKNGVSAPQKNLHARPWTFGQSPDREADIWRHGKRTERIREHAVSDAKNGPKAVNTAPIIDRALKNTEKKQGGLNVGIRNESASWRPLLPTGNARPYENQTRTGRHIVGAFADVKSGDDLSIRLGPELILKDEQSIEKSASNQPDSALGMGMQFKLDF</sequence>
<protein>
    <submittedName>
        <fullName evidence="1">Uncharacterized protein</fullName>
    </submittedName>
</protein>
<name>A0A1J1DPM1_9BACT</name>
<accession>A0A1J1DPM1</accession>
<dbReference type="KEGG" id="dtr:RSDT_0281"/>
<reference evidence="1 2" key="1">
    <citation type="journal article" date="2017" name="ISME J.">
        <title>Genome of 'Ca. Desulfovibrio trichonymphae', an H2-oxidizing bacterium in a tripartite symbiotic system within a protist cell in the termite gut.</title>
        <authorList>
            <person name="Kuwahara H."/>
            <person name="Yuki M."/>
            <person name="Izawa K."/>
            <person name="Ohkuma M."/>
            <person name="Hongoh Y."/>
        </authorList>
    </citation>
    <scope>NUCLEOTIDE SEQUENCE [LARGE SCALE GENOMIC DNA]</scope>
    <source>
        <strain evidence="1 2">Rs-N31</strain>
    </source>
</reference>
<proteinExistence type="predicted"/>
<evidence type="ECO:0000313" key="2">
    <source>
        <dbReference type="Proteomes" id="UP000242645"/>
    </source>
</evidence>
<evidence type="ECO:0000313" key="1">
    <source>
        <dbReference type="EMBL" id="BAV91793.1"/>
    </source>
</evidence>
<dbReference type="Proteomes" id="UP000242645">
    <property type="component" value="Chromosome"/>
</dbReference>
<keyword evidence="2" id="KW-1185">Reference proteome</keyword>
<dbReference type="AlphaFoldDB" id="A0A1J1DPM1"/>